<dbReference type="Pfam" id="PF15482">
    <property type="entry name" value="CCER1"/>
    <property type="match status" value="1"/>
</dbReference>
<organism evidence="2 3">
    <name type="scientific">Hymenochirus boettgeri</name>
    <name type="common">Congo dwarf clawed frog</name>
    <dbReference type="NCBI Taxonomy" id="247094"/>
    <lineage>
        <taxon>Eukaryota</taxon>
        <taxon>Metazoa</taxon>
        <taxon>Chordata</taxon>
        <taxon>Craniata</taxon>
        <taxon>Vertebrata</taxon>
        <taxon>Euteleostomi</taxon>
        <taxon>Amphibia</taxon>
        <taxon>Batrachia</taxon>
        <taxon>Anura</taxon>
        <taxon>Pipoidea</taxon>
        <taxon>Pipidae</taxon>
        <taxon>Pipinae</taxon>
        <taxon>Hymenochirus</taxon>
    </lineage>
</organism>
<feature type="region of interest" description="Disordered" evidence="1">
    <location>
        <begin position="171"/>
        <end position="194"/>
    </location>
</feature>
<evidence type="ECO:0000313" key="2">
    <source>
        <dbReference type="EMBL" id="KAG8436244.1"/>
    </source>
</evidence>
<accession>A0A8T2IYQ3</accession>
<dbReference type="Proteomes" id="UP000812440">
    <property type="component" value="Chromosome 4"/>
</dbReference>
<gene>
    <name evidence="2" type="ORF">GDO86_007369</name>
</gene>
<name>A0A8T2IYQ3_9PIPI</name>
<dbReference type="InterPro" id="IPR027889">
    <property type="entry name" value="CCER1"/>
</dbReference>
<feature type="region of interest" description="Disordered" evidence="1">
    <location>
        <begin position="30"/>
        <end position="57"/>
    </location>
</feature>
<sequence length="230" mass="25566">MLRRGGLMMCGRGVLCPWGPPEAVDWDPEGKSCNRSRWQRRGTGRDHRWRQGNIPYSRPRARSLRPVNVMGNRAPGMRAPRNTNQFLMSEKYQLLKLRSDSVGTECSGGSDSEMDPLDMDSYMGVLENAHGALLEQPDSGLVGIFCSPALSPSQSCWSPRLVGGESIKAPPRGCGQLTPPTQSPPNLRGAGPLQELQGECSEQYYPSEDDVIESENFMERDYQEFCSRIV</sequence>
<keyword evidence="3" id="KW-1185">Reference proteome</keyword>
<dbReference type="AlphaFoldDB" id="A0A8T2IYQ3"/>
<evidence type="ECO:0000256" key="1">
    <source>
        <dbReference type="SAM" id="MobiDB-lite"/>
    </source>
</evidence>
<proteinExistence type="predicted"/>
<evidence type="ECO:0000313" key="3">
    <source>
        <dbReference type="Proteomes" id="UP000812440"/>
    </source>
</evidence>
<comment type="caution">
    <text evidence="2">The sequence shown here is derived from an EMBL/GenBank/DDBJ whole genome shotgun (WGS) entry which is preliminary data.</text>
</comment>
<dbReference type="OrthoDB" id="9451863at2759"/>
<dbReference type="EMBL" id="JAACNH010000007">
    <property type="protein sequence ID" value="KAG8436244.1"/>
    <property type="molecule type" value="Genomic_DNA"/>
</dbReference>
<feature type="compositionally biased region" description="Basic residues" evidence="1">
    <location>
        <begin position="37"/>
        <end position="50"/>
    </location>
</feature>
<reference evidence="2" key="1">
    <citation type="thesis" date="2020" institute="ProQuest LLC" country="789 East Eisenhower Parkway, Ann Arbor, MI, USA">
        <title>Comparative Genomics and Chromosome Evolution.</title>
        <authorList>
            <person name="Mudd A.B."/>
        </authorList>
    </citation>
    <scope>NUCLEOTIDE SEQUENCE</scope>
    <source>
        <strain evidence="2">Female2</strain>
        <tissue evidence="2">Blood</tissue>
    </source>
</reference>
<protein>
    <submittedName>
        <fullName evidence="2">Uncharacterized protein</fullName>
    </submittedName>
</protein>